<evidence type="ECO:0000256" key="7">
    <source>
        <dbReference type="ARBA" id="ARBA00022618"/>
    </source>
</evidence>
<evidence type="ECO:0000313" key="18">
    <source>
        <dbReference type="Proteomes" id="UP001221413"/>
    </source>
</evidence>
<feature type="domain" description="Kinetochore protein Nuf2 N-terminal" evidence="15">
    <location>
        <begin position="100"/>
        <end position="236"/>
    </location>
</feature>
<sequence length="536" mass="61853">MANIAQPRRCCRRPQPAPFDDIPQRATATPNKTTRPNHLHPPSIDTPSTDCYLPPSEIIAIAIAMDFNPRASHGFRQNQKAPPPNAKMRQPVVQEQDPLAFLLMEPPEIANCISDIGVPFTADAINNPQSPQIIRVVERILDNLIGLTADSVTPMLDIVSEEFDFGETMVDTMRMMACFRSLRALLSVCGMKDLQLSDLLAPTRPRVIKIFSYLINFVRFKTEHQATIDEHANKFEAIKQRVDTLEVERDELQHKLETLEIQRRQEEPLVRKLQEERQQARILLSELKREQEAMTNDFQEAKNERKALKDALIQANELKLRLKQDCERLRPYIVDEPGRLQQLNSEMAGQLQAEKNRLMQVERRARALQTTADSFAVIETDVNACIKVMEECEAELLREEEDNRKASRHKDVLRRRQLEFQDLEKREEVLKTRLVGAQEKVSTAKQQAESKSAAARARMTELRGVYDQLASERREKSHDMDKLKMQIDLKEKQCQDTKEFVENEVRETLTEFSRLAAHVNYYMAEMKQQMDLISVS</sequence>
<keyword evidence="18" id="KW-1185">Reference proteome</keyword>
<feature type="region of interest" description="Disordered" evidence="14">
    <location>
        <begin position="1"/>
        <end position="48"/>
    </location>
</feature>
<feature type="compositionally biased region" description="Polar residues" evidence="14">
    <location>
        <begin position="26"/>
        <end position="36"/>
    </location>
</feature>
<protein>
    <recommendedName>
        <fullName evidence="5">Probable kinetochore protein NUF2</fullName>
    </recommendedName>
</protein>
<evidence type="ECO:0000256" key="8">
    <source>
        <dbReference type="ARBA" id="ARBA00022776"/>
    </source>
</evidence>
<keyword evidence="6" id="KW-0158">Chromosome</keyword>
<dbReference type="InterPro" id="IPR041112">
    <property type="entry name" value="Nuf2_DHR10-like"/>
</dbReference>
<proteinExistence type="inferred from homology"/>
<comment type="subcellular location">
    <subcellularLocation>
        <location evidence="3">Chromosome</location>
        <location evidence="3">Centromere</location>
    </subcellularLocation>
    <subcellularLocation>
        <location evidence="2">Nucleus</location>
    </subcellularLocation>
</comment>
<dbReference type="Pfam" id="PF03800">
    <property type="entry name" value="Nuf2"/>
    <property type="match status" value="1"/>
</dbReference>
<name>A0AAD6IV58_DREDA</name>
<organism evidence="17 18">
    <name type="scientific">Drechslerella dactyloides</name>
    <name type="common">Nematode-trapping fungus</name>
    <name type="synonym">Arthrobotrys dactyloides</name>
    <dbReference type="NCBI Taxonomy" id="74499"/>
    <lineage>
        <taxon>Eukaryota</taxon>
        <taxon>Fungi</taxon>
        <taxon>Dikarya</taxon>
        <taxon>Ascomycota</taxon>
        <taxon>Pezizomycotina</taxon>
        <taxon>Orbiliomycetes</taxon>
        <taxon>Orbiliales</taxon>
        <taxon>Orbiliaceae</taxon>
        <taxon>Drechslerella</taxon>
    </lineage>
</organism>
<evidence type="ECO:0000259" key="15">
    <source>
        <dbReference type="Pfam" id="PF03800"/>
    </source>
</evidence>
<gene>
    <name evidence="17" type="ORF">Dda_6208</name>
</gene>
<keyword evidence="8" id="KW-0498">Mitosis</keyword>
<evidence type="ECO:0000256" key="10">
    <source>
        <dbReference type="ARBA" id="ARBA00023242"/>
    </source>
</evidence>
<keyword evidence="11" id="KW-0131">Cell cycle</keyword>
<feature type="domain" description="Nuf2 DHR10-like" evidence="16">
    <location>
        <begin position="350"/>
        <end position="463"/>
    </location>
</feature>
<dbReference type="GO" id="GO:0051301">
    <property type="term" value="P:cell division"/>
    <property type="evidence" value="ECO:0007669"/>
    <property type="project" value="UniProtKB-KW"/>
</dbReference>
<comment type="caution">
    <text evidence="17">The sequence shown here is derived from an EMBL/GenBank/DDBJ whole genome shotgun (WGS) entry which is preliminary data.</text>
</comment>
<dbReference type="GO" id="GO:0031262">
    <property type="term" value="C:Ndc80 complex"/>
    <property type="evidence" value="ECO:0007669"/>
    <property type="project" value="InterPro"/>
</dbReference>
<dbReference type="EMBL" id="JAQGDS010000007">
    <property type="protein sequence ID" value="KAJ6259308.1"/>
    <property type="molecule type" value="Genomic_DNA"/>
</dbReference>
<dbReference type="InterPro" id="IPR038275">
    <property type="entry name" value="Nuf2_N_sf"/>
</dbReference>
<evidence type="ECO:0000256" key="4">
    <source>
        <dbReference type="ARBA" id="ARBA00005498"/>
    </source>
</evidence>
<accession>A0AAD6IV58</accession>
<evidence type="ECO:0000256" key="6">
    <source>
        <dbReference type="ARBA" id="ARBA00022454"/>
    </source>
</evidence>
<evidence type="ECO:0000256" key="1">
    <source>
        <dbReference type="ARBA" id="ARBA00002772"/>
    </source>
</evidence>
<dbReference type="Gene3D" id="1.10.418.60">
    <property type="entry name" value="Ncd80 complex, Nuf2 subunit"/>
    <property type="match status" value="1"/>
</dbReference>
<comment type="similarity">
    <text evidence="4">Belongs to the NUF2 family.</text>
</comment>
<keyword evidence="10" id="KW-0539">Nucleus</keyword>
<dbReference type="InterPro" id="IPR005549">
    <property type="entry name" value="Kinetochore_Nuf2_N"/>
</dbReference>
<evidence type="ECO:0000313" key="17">
    <source>
        <dbReference type="EMBL" id="KAJ6259308.1"/>
    </source>
</evidence>
<evidence type="ECO:0000256" key="5">
    <source>
        <dbReference type="ARBA" id="ARBA00017594"/>
    </source>
</evidence>
<comment type="function">
    <text evidence="1">Acts as a component of the essential kinetochore-associated NDC80 complex, which is required for chromosome segregation and spindle checkpoint activity.</text>
</comment>
<evidence type="ECO:0000256" key="11">
    <source>
        <dbReference type="ARBA" id="ARBA00023306"/>
    </source>
</evidence>
<feature type="coiled-coil region" evidence="13">
    <location>
        <begin position="466"/>
        <end position="493"/>
    </location>
</feature>
<keyword evidence="12" id="KW-0137">Centromere</keyword>
<evidence type="ECO:0000256" key="3">
    <source>
        <dbReference type="ARBA" id="ARBA00004584"/>
    </source>
</evidence>
<evidence type="ECO:0000256" key="12">
    <source>
        <dbReference type="ARBA" id="ARBA00023328"/>
    </source>
</evidence>
<evidence type="ECO:0000259" key="16">
    <source>
        <dbReference type="Pfam" id="PF18595"/>
    </source>
</evidence>
<evidence type="ECO:0000256" key="14">
    <source>
        <dbReference type="SAM" id="MobiDB-lite"/>
    </source>
</evidence>
<evidence type="ECO:0000256" key="2">
    <source>
        <dbReference type="ARBA" id="ARBA00004123"/>
    </source>
</evidence>
<feature type="coiled-coil region" evidence="13">
    <location>
        <begin position="228"/>
        <end position="440"/>
    </location>
</feature>
<evidence type="ECO:0000256" key="9">
    <source>
        <dbReference type="ARBA" id="ARBA00023054"/>
    </source>
</evidence>
<dbReference type="Proteomes" id="UP001221413">
    <property type="component" value="Unassembled WGS sequence"/>
</dbReference>
<dbReference type="Pfam" id="PF18595">
    <property type="entry name" value="Nuf2_DHR10-like"/>
    <property type="match status" value="1"/>
</dbReference>
<keyword evidence="7" id="KW-0132">Cell division</keyword>
<evidence type="ECO:0000256" key="13">
    <source>
        <dbReference type="SAM" id="Coils"/>
    </source>
</evidence>
<keyword evidence="9 13" id="KW-0175">Coiled coil</keyword>
<dbReference type="GO" id="GO:0005634">
    <property type="term" value="C:nucleus"/>
    <property type="evidence" value="ECO:0007669"/>
    <property type="project" value="UniProtKB-SubCell"/>
</dbReference>
<dbReference type="AlphaFoldDB" id="A0AAD6IV58"/>
<reference evidence="17" key="1">
    <citation type="submission" date="2023-01" db="EMBL/GenBank/DDBJ databases">
        <title>The chitinases involved in constricting ring structure development in the nematode-trapping fungus Drechslerella dactyloides.</title>
        <authorList>
            <person name="Wang R."/>
            <person name="Zhang L."/>
            <person name="Tang P."/>
            <person name="Li S."/>
            <person name="Liang L."/>
        </authorList>
    </citation>
    <scope>NUCLEOTIDE SEQUENCE</scope>
    <source>
        <strain evidence="17">YMF1.00031</strain>
    </source>
</reference>